<keyword evidence="5" id="KW-1185">Reference proteome</keyword>
<dbReference type="GO" id="GO:0008270">
    <property type="term" value="F:zinc ion binding"/>
    <property type="evidence" value="ECO:0007669"/>
    <property type="project" value="UniProtKB-KW"/>
</dbReference>
<protein>
    <recommendedName>
        <fullName evidence="3">C2H2-type domain-containing protein</fullName>
    </recommendedName>
</protein>
<accession>A0AAN6YVL7</accession>
<evidence type="ECO:0000259" key="3">
    <source>
        <dbReference type="PROSITE" id="PS50157"/>
    </source>
</evidence>
<dbReference type="Gene3D" id="3.30.160.60">
    <property type="entry name" value="Classic Zinc Finger"/>
    <property type="match status" value="1"/>
</dbReference>
<name>A0AAN6YVL7_9PEZI</name>
<feature type="region of interest" description="Disordered" evidence="2">
    <location>
        <begin position="580"/>
        <end position="614"/>
    </location>
</feature>
<reference evidence="4" key="1">
    <citation type="journal article" date="2023" name="Mol. Phylogenet. Evol.">
        <title>Genome-scale phylogeny and comparative genomics of the fungal order Sordariales.</title>
        <authorList>
            <person name="Hensen N."/>
            <person name="Bonometti L."/>
            <person name="Westerberg I."/>
            <person name="Brannstrom I.O."/>
            <person name="Guillou S."/>
            <person name="Cros-Aarteil S."/>
            <person name="Calhoun S."/>
            <person name="Haridas S."/>
            <person name="Kuo A."/>
            <person name="Mondo S."/>
            <person name="Pangilinan J."/>
            <person name="Riley R."/>
            <person name="LaButti K."/>
            <person name="Andreopoulos B."/>
            <person name="Lipzen A."/>
            <person name="Chen C."/>
            <person name="Yan M."/>
            <person name="Daum C."/>
            <person name="Ng V."/>
            <person name="Clum A."/>
            <person name="Steindorff A."/>
            <person name="Ohm R.A."/>
            <person name="Martin F."/>
            <person name="Silar P."/>
            <person name="Natvig D.O."/>
            <person name="Lalanne C."/>
            <person name="Gautier V."/>
            <person name="Ament-Velasquez S.L."/>
            <person name="Kruys A."/>
            <person name="Hutchinson M.I."/>
            <person name="Powell A.J."/>
            <person name="Barry K."/>
            <person name="Miller A.N."/>
            <person name="Grigoriev I.V."/>
            <person name="Debuchy R."/>
            <person name="Gladieux P."/>
            <person name="Hiltunen Thoren M."/>
            <person name="Johannesson H."/>
        </authorList>
    </citation>
    <scope>NUCLEOTIDE SEQUENCE</scope>
    <source>
        <strain evidence="4">CBS 508.74</strain>
    </source>
</reference>
<evidence type="ECO:0000256" key="1">
    <source>
        <dbReference type="PROSITE-ProRule" id="PRU00042"/>
    </source>
</evidence>
<gene>
    <name evidence="4" type="ORF">N656DRAFT_776812</name>
</gene>
<dbReference type="InterPro" id="IPR013087">
    <property type="entry name" value="Znf_C2H2_type"/>
</dbReference>
<sequence length="654" mass="71886">MNDYCKRSECRCGQSTWCRTKSFLKRALSMGSRRKSQPTPGNNQEGTPEWPGEAYAEEDDDIRRAHELELLQHPVELFGNDHRQYELAAQRWTAFYPRRWAAYSCPSASYAPVSTGCHAGVTMSYPAASFQTSEQARPIFELPGQPFHHMQPMTPQYTASPSPRSPTGVSLVSESIVSTRDNHSFVSPQTSVSSGSTDLSTSPTVVDCRVPLFADCTTESPVEYGQGDGSIAPWDSHRVVAQPGSWDSTTTVAELPGSIPPIAPETGLWLPAAELAEVAKATPQLTQGKALPDFVPYPISSPSNPLVGERELRIPCDESASQVTGNMLSQVPDLSISSTSHSIDLENLSSIFSKLRRTPIWGSAGMGWLLEVSDEDALLAGIDELERIRQGQAGGSAHSRLCFAHLVLSMAAERGKILLDSCRTLQQEIENFVNGNGESDPPQSFLTISGEFLYALHSQIGSETGNLWHLTPGLEERRPTILSLIFMRAQFQARSAQHGHDLQQRGVEVRQNSWNSTASTVLDVVLPGEDPGVVPEGTSTPSATHAASDLPSQQRVAARNKTPSRLKRAQRELMGCGPCNFFPAKGPDQRKKLEKHKKTDKHRRKTNQLGAGERFRCPSCPKSYNRRDNMREHHKTHLLLLELSLAEGQDGRMS</sequence>
<organism evidence="4 5">
    <name type="scientific">Canariomyces notabilis</name>
    <dbReference type="NCBI Taxonomy" id="2074819"/>
    <lineage>
        <taxon>Eukaryota</taxon>
        <taxon>Fungi</taxon>
        <taxon>Dikarya</taxon>
        <taxon>Ascomycota</taxon>
        <taxon>Pezizomycotina</taxon>
        <taxon>Sordariomycetes</taxon>
        <taxon>Sordariomycetidae</taxon>
        <taxon>Sordariales</taxon>
        <taxon>Chaetomiaceae</taxon>
        <taxon>Canariomyces</taxon>
    </lineage>
</organism>
<evidence type="ECO:0000256" key="2">
    <source>
        <dbReference type="SAM" id="MobiDB-lite"/>
    </source>
</evidence>
<feature type="region of interest" description="Disordered" evidence="2">
    <location>
        <begin position="29"/>
        <end position="53"/>
    </location>
</feature>
<dbReference type="RefSeq" id="XP_064672209.1">
    <property type="nucleotide sequence ID" value="XM_064814712.1"/>
</dbReference>
<dbReference type="Proteomes" id="UP001302812">
    <property type="component" value="Unassembled WGS sequence"/>
</dbReference>
<evidence type="ECO:0000313" key="5">
    <source>
        <dbReference type="Proteomes" id="UP001302812"/>
    </source>
</evidence>
<dbReference type="GeneID" id="89938837"/>
<comment type="caution">
    <text evidence="4">The sequence shown here is derived from an EMBL/GenBank/DDBJ whole genome shotgun (WGS) entry which is preliminary data.</text>
</comment>
<feature type="region of interest" description="Disordered" evidence="2">
    <location>
        <begin position="530"/>
        <end position="553"/>
    </location>
</feature>
<dbReference type="EMBL" id="MU853336">
    <property type="protein sequence ID" value="KAK4114639.1"/>
    <property type="molecule type" value="Genomic_DNA"/>
</dbReference>
<feature type="compositionally biased region" description="Basic residues" evidence="2">
    <location>
        <begin position="592"/>
        <end position="606"/>
    </location>
</feature>
<feature type="domain" description="C2H2-type" evidence="3">
    <location>
        <begin position="615"/>
        <end position="637"/>
    </location>
</feature>
<dbReference type="SMART" id="SM00355">
    <property type="entry name" value="ZnF_C2H2"/>
    <property type="match status" value="1"/>
</dbReference>
<dbReference type="AlphaFoldDB" id="A0AAN6YVL7"/>
<proteinExistence type="predicted"/>
<evidence type="ECO:0000313" key="4">
    <source>
        <dbReference type="EMBL" id="KAK4114639.1"/>
    </source>
</evidence>
<keyword evidence="1" id="KW-0862">Zinc</keyword>
<keyword evidence="1" id="KW-0863">Zinc-finger</keyword>
<dbReference type="PROSITE" id="PS50157">
    <property type="entry name" value="ZINC_FINGER_C2H2_2"/>
    <property type="match status" value="1"/>
</dbReference>
<feature type="compositionally biased region" description="Polar residues" evidence="2">
    <location>
        <begin position="537"/>
        <end position="553"/>
    </location>
</feature>
<reference evidence="4" key="2">
    <citation type="submission" date="2023-05" db="EMBL/GenBank/DDBJ databases">
        <authorList>
            <consortium name="Lawrence Berkeley National Laboratory"/>
            <person name="Steindorff A."/>
            <person name="Hensen N."/>
            <person name="Bonometti L."/>
            <person name="Westerberg I."/>
            <person name="Brannstrom I.O."/>
            <person name="Guillou S."/>
            <person name="Cros-Aarteil S."/>
            <person name="Calhoun S."/>
            <person name="Haridas S."/>
            <person name="Kuo A."/>
            <person name="Mondo S."/>
            <person name="Pangilinan J."/>
            <person name="Riley R."/>
            <person name="Labutti K."/>
            <person name="Andreopoulos B."/>
            <person name="Lipzen A."/>
            <person name="Chen C."/>
            <person name="Yanf M."/>
            <person name="Daum C."/>
            <person name="Ng V."/>
            <person name="Clum A."/>
            <person name="Ohm R."/>
            <person name="Martin F."/>
            <person name="Silar P."/>
            <person name="Natvig D."/>
            <person name="Lalanne C."/>
            <person name="Gautier V."/>
            <person name="Ament-Velasquez S.L."/>
            <person name="Kruys A."/>
            <person name="Hutchinson M.I."/>
            <person name="Powell A.J."/>
            <person name="Barry K."/>
            <person name="Miller A.N."/>
            <person name="Grigoriev I.V."/>
            <person name="Debuchy R."/>
            <person name="Gladieux P."/>
            <person name="Thoren M.H."/>
            <person name="Johannesson H."/>
        </authorList>
    </citation>
    <scope>NUCLEOTIDE SEQUENCE</scope>
    <source>
        <strain evidence="4">CBS 508.74</strain>
    </source>
</reference>
<feature type="compositionally biased region" description="Polar residues" evidence="2">
    <location>
        <begin position="37"/>
        <end position="46"/>
    </location>
</feature>
<keyword evidence="1" id="KW-0479">Metal-binding</keyword>
<dbReference type="PROSITE" id="PS00028">
    <property type="entry name" value="ZINC_FINGER_C2H2_1"/>
    <property type="match status" value="1"/>
</dbReference>